<dbReference type="Proteomes" id="UP001272515">
    <property type="component" value="Unassembled WGS sequence"/>
</dbReference>
<dbReference type="InterPro" id="IPR011611">
    <property type="entry name" value="PfkB_dom"/>
</dbReference>
<dbReference type="PANTHER" id="PTHR42774:SF3">
    <property type="entry name" value="KETOHEXOKINASE"/>
    <property type="match status" value="1"/>
</dbReference>
<proteinExistence type="predicted"/>
<dbReference type="Gene3D" id="3.40.1190.20">
    <property type="match status" value="1"/>
</dbReference>
<keyword evidence="2" id="KW-0418">Kinase</keyword>
<dbReference type="InterPro" id="IPR052562">
    <property type="entry name" value="Ketohexokinase-related"/>
</dbReference>
<feature type="domain" description="Carbohydrate kinase PfkB" evidence="1">
    <location>
        <begin position="17"/>
        <end position="298"/>
    </location>
</feature>
<reference evidence="2 3" key="1">
    <citation type="submission" date="2023-10" db="EMBL/GenBank/DDBJ databases">
        <title>Veillonella sp. nov., isolated from a pig farm feces dump.</title>
        <authorList>
            <person name="Chang Y.-H."/>
        </authorList>
    </citation>
    <scope>NUCLEOTIDE SEQUENCE [LARGE SCALE GENOMIC DNA]</scope>
    <source>
        <strain evidence="2 3">YH-vei2233</strain>
    </source>
</reference>
<evidence type="ECO:0000313" key="2">
    <source>
        <dbReference type="EMBL" id="MDV5089037.1"/>
    </source>
</evidence>
<comment type="caution">
    <text evidence="2">The sequence shown here is derived from an EMBL/GenBank/DDBJ whole genome shotgun (WGS) entry which is preliminary data.</text>
</comment>
<protein>
    <submittedName>
        <fullName evidence="2">Carbohydrate kinase family protein</fullName>
    </submittedName>
</protein>
<gene>
    <name evidence="2" type="ORF">RVY80_09405</name>
</gene>
<organism evidence="2 3">
    <name type="scientific">Veillonella absiana</name>
    <dbReference type="NCBI Taxonomy" id="3079305"/>
    <lineage>
        <taxon>Bacteria</taxon>
        <taxon>Bacillati</taxon>
        <taxon>Bacillota</taxon>
        <taxon>Negativicutes</taxon>
        <taxon>Veillonellales</taxon>
        <taxon>Veillonellaceae</taxon>
        <taxon>Veillonella</taxon>
    </lineage>
</organism>
<sequence>MINFHLIKVRKFPTGREVQEVVESANDGGGPVSTALAVAGKFGANVVMLDRIGDDMTGRTILEDFKIYNVHTDGVEVVGGTISGCATILVEAESGKRAIFFERSTAPEYGESDLVRDLITDSKILHINGRHRQALLPAIKSAKKAHTLVSFDGGANRYESSLDEIMAHIDICIVARDFGEKYTGETDLMKACYSIHEKGALIAGVTDGANGSYFVWPDGTEYRCAAYSQDTIVDTTGCGDSFHGAFLYGLTQWGTIDEQGILDLQYTPNEVLEACAKLASAVGALNTRQLGGRSGLPTLDEAKQLANI</sequence>
<evidence type="ECO:0000259" key="1">
    <source>
        <dbReference type="Pfam" id="PF00294"/>
    </source>
</evidence>
<dbReference type="PANTHER" id="PTHR42774">
    <property type="entry name" value="PHOSPHOTRANSFERASE SYSTEM TRANSPORT PROTEIN"/>
    <property type="match status" value="1"/>
</dbReference>
<keyword evidence="2" id="KW-0808">Transferase</keyword>
<dbReference type="InterPro" id="IPR029056">
    <property type="entry name" value="Ribokinase-like"/>
</dbReference>
<keyword evidence="3" id="KW-1185">Reference proteome</keyword>
<dbReference type="SUPFAM" id="SSF53613">
    <property type="entry name" value="Ribokinase-like"/>
    <property type="match status" value="1"/>
</dbReference>
<name>A0ABU3ZAU3_9FIRM</name>
<dbReference type="EMBL" id="JAWJZB010000011">
    <property type="protein sequence ID" value="MDV5089037.1"/>
    <property type="molecule type" value="Genomic_DNA"/>
</dbReference>
<dbReference type="RefSeq" id="WP_317330402.1">
    <property type="nucleotide sequence ID" value="NZ_JAWJZA010000012.1"/>
</dbReference>
<dbReference type="GO" id="GO:0016301">
    <property type="term" value="F:kinase activity"/>
    <property type="evidence" value="ECO:0007669"/>
    <property type="project" value="UniProtKB-KW"/>
</dbReference>
<dbReference type="Pfam" id="PF00294">
    <property type="entry name" value="PfkB"/>
    <property type="match status" value="1"/>
</dbReference>
<accession>A0ABU3ZAU3</accession>
<evidence type="ECO:0000313" key="3">
    <source>
        <dbReference type="Proteomes" id="UP001272515"/>
    </source>
</evidence>